<protein>
    <recommendedName>
        <fullName evidence="3">alpha-galactosidase</fullName>
        <ecNumber evidence="3">3.2.1.22</ecNumber>
    </recommendedName>
</protein>
<gene>
    <name evidence="6" type="ORF">GGX14DRAFT_573591</name>
</gene>
<comment type="catalytic activity">
    <reaction evidence="1">
        <text>Hydrolysis of terminal, non-reducing alpha-D-galactose residues in alpha-D-galactosides, including galactose oligosaccharides, galactomannans and galactolipids.</text>
        <dbReference type="EC" id="3.2.1.22"/>
    </reaction>
</comment>
<dbReference type="EC" id="3.2.1.22" evidence="3"/>
<dbReference type="EMBL" id="JARJCW010000073">
    <property type="protein sequence ID" value="KAJ7198352.1"/>
    <property type="molecule type" value="Genomic_DNA"/>
</dbReference>
<evidence type="ECO:0000256" key="5">
    <source>
        <dbReference type="ARBA" id="ARBA00023295"/>
    </source>
</evidence>
<organism evidence="6 7">
    <name type="scientific">Mycena pura</name>
    <dbReference type="NCBI Taxonomy" id="153505"/>
    <lineage>
        <taxon>Eukaryota</taxon>
        <taxon>Fungi</taxon>
        <taxon>Dikarya</taxon>
        <taxon>Basidiomycota</taxon>
        <taxon>Agaricomycotina</taxon>
        <taxon>Agaricomycetes</taxon>
        <taxon>Agaricomycetidae</taxon>
        <taxon>Agaricales</taxon>
        <taxon>Marasmiineae</taxon>
        <taxon>Mycenaceae</taxon>
        <taxon>Mycena</taxon>
    </lineage>
</organism>
<dbReference type="SUPFAM" id="SSF51445">
    <property type="entry name" value="(Trans)glycosidases"/>
    <property type="match status" value="1"/>
</dbReference>
<comment type="caution">
    <text evidence="6">The sequence shown here is derived from an EMBL/GenBank/DDBJ whole genome shotgun (WGS) entry which is preliminary data.</text>
</comment>
<dbReference type="Pfam" id="PF16499">
    <property type="entry name" value="Melibiase_2"/>
    <property type="match status" value="1"/>
</dbReference>
<dbReference type="Gene3D" id="3.20.20.70">
    <property type="entry name" value="Aldolase class I"/>
    <property type="match status" value="1"/>
</dbReference>
<keyword evidence="7" id="KW-1185">Reference proteome</keyword>
<evidence type="ECO:0000256" key="2">
    <source>
        <dbReference type="ARBA" id="ARBA00009743"/>
    </source>
</evidence>
<comment type="similarity">
    <text evidence="2">Belongs to the glycosyl hydrolase 27 family.</text>
</comment>
<dbReference type="Proteomes" id="UP001219525">
    <property type="component" value="Unassembled WGS sequence"/>
</dbReference>
<dbReference type="InterPro" id="IPR013785">
    <property type="entry name" value="Aldolase_TIM"/>
</dbReference>
<dbReference type="AlphaFoldDB" id="A0AAD6UZC2"/>
<evidence type="ECO:0000313" key="6">
    <source>
        <dbReference type="EMBL" id="KAJ7198352.1"/>
    </source>
</evidence>
<evidence type="ECO:0000313" key="7">
    <source>
        <dbReference type="Proteomes" id="UP001219525"/>
    </source>
</evidence>
<dbReference type="InterPro" id="IPR002241">
    <property type="entry name" value="Glyco_hydro_27"/>
</dbReference>
<keyword evidence="5" id="KW-0326">Glycosidase</keyword>
<accession>A0AAD6UZC2</accession>
<evidence type="ECO:0000256" key="3">
    <source>
        <dbReference type="ARBA" id="ARBA00012755"/>
    </source>
</evidence>
<dbReference type="GO" id="GO:0004557">
    <property type="term" value="F:alpha-galactosidase activity"/>
    <property type="evidence" value="ECO:0007669"/>
    <property type="project" value="UniProtKB-EC"/>
</dbReference>
<keyword evidence="4" id="KW-0378">Hydrolase</keyword>
<evidence type="ECO:0000256" key="1">
    <source>
        <dbReference type="ARBA" id="ARBA00001255"/>
    </source>
</evidence>
<dbReference type="InterPro" id="IPR017853">
    <property type="entry name" value="GH"/>
</dbReference>
<name>A0AAD6UZC2_9AGAR</name>
<evidence type="ECO:0000256" key="4">
    <source>
        <dbReference type="ARBA" id="ARBA00022801"/>
    </source>
</evidence>
<dbReference type="GO" id="GO:0005975">
    <property type="term" value="P:carbohydrate metabolic process"/>
    <property type="evidence" value="ECO:0007669"/>
    <property type="project" value="InterPro"/>
</dbReference>
<reference evidence="6" key="1">
    <citation type="submission" date="2023-03" db="EMBL/GenBank/DDBJ databases">
        <title>Massive genome expansion in bonnet fungi (Mycena s.s.) driven by repeated elements and novel gene families across ecological guilds.</title>
        <authorList>
            <consortium name="Lawrence Berkeley National Laboratory"/>
            <person name="Harder C.B."/>
            <person name="Miyauchi S."/>
            <person name="Viragh M."/>
            <person name="Kuo A."/>
            <person name="Thoen E."/>
            <person name="Andreopoulos B."/>
            <person name="Lu D."/>
            <person name="Skrede I."/>
            <person name="Drula E."/>
            <person name="Henrissat B."/>
            <person name="Morin E."/>
            <person name="Kohler A."/>
            <person name="Barry K."/>
            <person name="LaButti K."/>
            <person name="Morin E."/>
            <person name="Salamov A."/>
            <person name="Lipzen A."/>
            <person name="Mereny Z."/>
            <person name="Hegedus B."/>
            <person name="Baldrian P."/>
            <person name="Stursova M."/>
            <person name="Weitz H."/>
            <person name="Taylor A."/>
            <person name="Grigoriev I.V."/>
            <person name="Nagy L.G."/>
            <person name="Martin F."/>
            <person name="Kauserud H."/>
        </authorList>
    </citation>
    <scope>NUCLEOTIDE SEQUENCE</scope>
    <source>
        <strain evidence="6">9144</strain>
    </source>
</reference>
<proteinExistence type="inferred from homology"/>
<sequence length="83" mass="9405">MLNLLGFRKAGIYCDAGWFTCALYPGSFKNEERFVLIATRFSRKLFREEWGFDLLKYDNCAGYTRMANAIAAQAKASGKPPLL</sequence>